<gene>
    <name evidence="1" type="ORF">X777_06254</name>
</gene>
<dbReference type="STRING" id="2015173.A0A026WAU8"/>
<organism evidence="1 2">
    <name type="scientific">Ooceraea biroi</name>
    <name type="common">Clonal raider ant</name>
    <name type="synonym">Cerapachys biroi</name>
    <dbReference type="NCBI Taxonomy" id="2015173"/>
    <lineage>
        <taxon>Eukaryota</taxon>
        <taxon>Metazoa</taxon>
        <taxon>Ecdysozoa</taxon>
        <taxon>Arthropoda</taxon>
        <taxon>Hexapoda</taxon>
        <taxon>Insecta</taxon>
        <taxon>Pterygota</taxon>
        <taxon>Neoptera</taxon>
        <taxon>Endopterygota</taxon>
        <taxon>Hymenoptera</taxon>
        <taxon>Apocrita</taxon>
        <taxon>Aculeata</taxon>
        <taxon>Formicoidea</taxon>
        <taxon>Formicidae</taxon>
        <taxon>Dorylinae</taxon>
        <taxon>Ooceraea</taxon>
    </lineage>
</organism>
<protein>
    <submittedName>
        <fullName evidence="1">Uncharacterized protein</fullName>
    </submittedName>
</protein>
<evidence type="ECO:0000313" key="2">
    <source>
        <dbReference type="Proteomes" id="UP000053097"/>
    </source>
</evidence>
<dbReference type="Proteomes" id="UP000053097">
    <property type="component" value="Unassembled WGS sequence"/>
</dbReference>
<proteinExistence type="predicted"/>
<name>A0A026WAU8_OOCBI</name>
<feature type="non-terminal residue" evidence="1">
    <location>
        <position position="1"/>
    </location>
</feature>
<sequence>VKFIIPEPIVGGIFCIMFGMISAFGNSKDRGLDAWAKEMELTDSKSEKTTDGVTDGDEYVWNTFDFPFGMNLMRRWKWTSYVPFLPTSKRS</sequence>
<reference evidence="1 2" key="1">
    <citation type="journal article" date="2014" name="Curr. Biol.">
        <title>The genome of the clonal raider ant Cerapachys biroi.</title>
        <authorList>
            <person name="Oxley P.R."/>
            <person name="Ji L."/>
            <person name="Fetter-Pruneda I."/>
            <person name="McKenzie S.K."/>
            <person name="Li C."/>
            <person name="Hu H."/>
            <person name="Zhang G."/>
            <person name="Kronauer D.J."/>
        </authorList>
    </citation>
    <scope>NUCLEOTIDE SEQUENCE [LARGE SCALE GENOMIC DNA]</scope>
</reference>
<dbReference type="AlphaFoldDB" id="A0A026WAU8"/>
<evidence type="ECO:0000313" key="1">
    <source>
        <dbReference type="EMBL" id="EZA53175.1"/>
    </source>
</evidence>
<dbReference type="EMBL" id="KK107293">
    <property type="protein sequence ID" value="EZA53175.1"/>
    <property type="molecule type" value="Genomic_DNA"/>
</dbReference>
<keyword evidence="2" id="KW-1185">Reference proteome</keyword>
<accession>A0A026WAU8</accession>